<organism evidence="1 2">
    <name type="scientific">Crotalaria pallida</name>
    <name type="common">Smooth rattlebox</name>
    <name type="synonym">Crotalaria striata</name>
    <dbReference type="NCBI Taxonomy" id="3830"/>
    <lineage>
        <taxon>Eukaryota</taxon>
        <taxon>Viridiplantae</taxon>
        <taxon>Streptophyta</taxon>
        <taxon>Embryophyta</taxon>
        <taxon>Tracheophyta</taxon>
        <taxon>Spermatophyta</taxon>
        <taxon>Magnoliopsida</taxon>
        <taxon>eudicotyledons</taxon>
        <taxon>Gunneridae</taxon>
        <taxon>Pentapetalae</taxon>
        <taxon>rosids</taxon>
        <taxon>fabids</taxon>
        <taxon>Fabales</taxon>
        <taxon>Fabaceae</taxon>
        <taxon>Papilionoideae</taxon>
        <taxon>50 kb inversion clade</taxon>
        <taxon>genistoids sensu lato</taxon>
        <taxon>core genistoids</taxon>
        <taxon>Crotalarieae</taxon>
        <taxon>Crotalaria</taxon>
    </lineage>
</organism>
<protein>
    <submittedName>
        <fullName evidence="1">Uncharacterized protein</fullName>
    </submittedName>
</protein>
<proteinExistence type="predicted"/>
<dbReference type="AlphaFoldDB" id="A0AAN9ILS3"/>
<dbReference type="EMBL" id="JAYWIO010000002">
    <property type="protein sequence ID" value="KAK7282131.1"/>
    <property type="molecule type" value="Genomic_DNA"/>
</dbReference>
<evidence type="ECO:0000313" key="2">
    <source>
        <dbReference type="Proteomes" id="UP001372338"/>
    </source>
</evidence>
<accession>A0AAN9ILS3</accession>
<reference evidence="1 2" key="1">
    <citation type="submission" date="2024-01" db="EMBL/GenBank/DDBJ databases">
        <title>The genomes of 5 underutilized Papilionoideae crops provide insights into root nodulation and disease resistanc.</title>
        <authorList>
            <person name="Yuan L."/>
        </authorList>
    </citation>
    <scope>NUCLEOTIDE SEQUENCE [LARGE SCALE GENOMIC DNA]</scope>
    <source>
        <strain evidence="1">ZHUSHIDOU_FW_LH</strain>
        <tissue evidence="1">Leaf</tissue>
    </source>
</reference>
<comment type="caution">
    <text evidence="1">The sequence shown here is derived from an EMBL/GenBank/DDBJ whole genome shotgun (WGS) entry which is preliminary data.</text>
</comment>
<sequence length="293" mass="33440">MFLGPLQPKSRLRVLSLTLSFQLTSLSKLKGQMSFLPHNPLYMHAMVFLVLILPKEHFNVTKALTHIGKFNEKLQSRFSLAKFTLSSASSHYFEASSTAYYAPYHTPLDDLRFNHDSDLLLKAEFSFKPSSMLLFQMSYGVPSSKPKRALATSSVQAVVEEVVQAVVEKVVEVIATQLVKDILALIDEEPQEVLSKLLWELCAFIEIPFSAQFDYFFIQLLIKVLVIDLMKLKLPENLQIQVTGKHTYIQALMKQHEAIQPTIVDHKQNQKRKDGFGERVITIDKELLTSYIH</sequence>
<name>A0AAN9ILS3_CROPI</name>
<gene>
    <name evidence="1" type="ORF">RIF29_10698</name>
</gene>
<dbReference type="Proteomes" id="UP001372338">
    <property type="component" value="Unassembled WGS sequence"/>
</dbReference>
<evidence type="ECO:0000313" key="1">
    <source>
        <dbReference type="EMBL" id="KAK7282131.1"/>
    </source>
</evidence>
<keyword evidence="2" id="KW-1185">Reference proteome</keyword>